<protein>
    <submittedName>
        <fullName evidence="1">Uncharacterized protein</fullName>
    </submittedName>
</protein>
<comment type="caution">
    <text evidence="1">The sequence shown here is derived from an EMBL/GenBank/DDBJ whole genome shotgun (WGS) entry which is preliminary data.</text>
</comment>
<dbReference type="PANTHER" id="PTHR39069:SF8">
    <property type="entry name" value="FI17111P1"/>
    <property type="match status" value="1"/>
</dbReference>
<dbReference type="OrthoDB" id="5912242at2759"/>
<evidence type="ECO:0000313" key="1">
    <source>
        <dbReference type="EMBL" id="KAF7991412.1"/>
    </source>
</evidence>
<keyword evidence="2" id="KW-1185">Reference proteome</keyword>
<name>A0A835CPM9_APHGI</name>
<proteinExistence type="predicted"/>
<dbReference type="Proteomes" id="UP000639338">
    <property type="component" value="Unassembled WGS sequence"/>
</dbReference>
<sequence>MGKGGLAVPCSTTEDCKFLATPPMKSVCSGTFCKCYTNYKDLKDCTLKPSHFREFKNDGIIGRICHHDIDCNLHNRHCNTTTHQCACDRGYVASKNSKTCLPVAKSMDEFCEDDKQCLATMPNTTCQEHKCTCINGFNYNKNICYKQIGINEHCTANEECSHVPRAICNDNQTCSCSSDDILSFDKTRCISTSLDSQDACLASVECKASFGDAECVDKSCKCIQNNHYAADIKRCVLNRAIDESCEFDYECYQENAANEIGSLKCLSNKCICSDDSTRDGNICIGNGATTINQSILFGGLLTAILTIIMSY</sequence>
<dbReference type="PANTHER" id="PTHR39069">
    <property type="entry name" value="ECDYSONE-INDUCIBLE GENE E1, ISOFORM A"/>
    <property type="match status" value="1"/>
</dbReference>
<accession>A0A835CPM9</accession>
<dbReference type="AlphaFoldDB" id="A0A835CPM9"/>
<reference evidence="1 2" key="1">
    <citation type="submission" date="2020-08" db="EMBL/GenBank/DDBJ databases">
        <title>Aphidius gifuensis genome sequencing and assembly.</title>
        <authorList>
            <person name="Du Z."/>
        </authorList>
    </citation>
    <scope>NUCLEOTIDE SEQUENCE [LARGE SCALE GENOMIC DNA]</scope>
    <source>
        <strain evidence="1">YNYX2018</strain>
        <tissue evidence="1">Adults</tissue>
    </source>
</reference>
<gene>
    <name evidence="1" type="ORF">HCN44_002974</name>
</gene>
<dbReference type="EMBL" id="JACMRX010000004">
    <property type="protein sequence ID" value="KAF7991412.1"/>
    <property type="molecule type" value="Genomic_DNA"/>
</dbReference>
<organism evidence="1 2">
    <name type="scientific">Aphidius gifuensis</name>
    <name type="common">Parasitoid wasp</name>
    <dbReference type="NCBI Taxonomy" id="684658"/>
    <lineage>
        <taxon>Eukaryota</taxon>
        <taxon>Metazoa</taxon>
        <taxon>Ecdysozoa</taxon>
        <taxon>Arthropoda</taxon>
        <taxon>Hexapoda</taxon>
        <taxon>Insecta</taxon>
        <taxon>Pterygota</taxon>
        <taxon>Neoptera</taxon>
        <taxon>Endopterygota</taxon>
        <taxon>Hymenoptera</taxon>
        <taxon>Apocrita</taxon>
        <taxon>Ichneumonoidea</taxon>
        <taxon>Braconidae</taxon>
        <taxon>Aphidiinae</taxon>
        <taxon>Aphidius</taxon>
    </lineage>
</organism>
<evidence type="ECO:0000313" key="2">
    <source>
        <dbReference type="Proteomes" id="UP000639338"/>
    </source>
</evidence>